<dbReference type="InterPro" id="IPR054528">
    <property type="entry name" value="TcaA_5th"/>
</dbReference>
<evidence type="ECO:0000259" key="9">
    <source>
        <dbReference type="Pfam" id="PF22820"/>
    </source>
</evidence>
<keyword evidence="4 6" id="KW-1133">Transmembrane helix</keyword>
<dbReference type="PANTHER" id="PTHR40038">
    <property type="entry name" value="MEMBRANE-ASSOCIATED PROTEIN TCAA"/>
    <property type="match status" value="1"/>
</dbReference>
<dbReference type="InterPro" id="IPR054530">
    <property type="entry name" value="TcaA_4th"/>
</dbReference>
<sequence length="467" mass="52892">MAFCKNCGQKIISQQPFCSNCGTKIELKEIAVTREGETKVTRANNNPKLSKKMIVSVLMLVILAIILVISHLVLSSIYNADKIIYKFETAVKDGDIQTVQKLLKDGGTSVDLSDKSVEAFIDYLTVNDLDEINKGLQKELRKANNSRETDPIVDQYGNSILEIKKGEKRFFLYQQYTIKAVPFKIKVASPFDNVEVQINEEKLKKLNNAEEYQVVGNLLPGAHLVEGIYKGEYVTLKAEETIDASNASGNIIEVYLPIEGEYIALYSNREDAVLFVNGKSTGKTVSELSSFGPISTDGSIKLHAEANGQNGMLKSEVIEITDSYEVYLWFEEEEFEEEQTVNYSESELENFMYDYLSTSVYSINEGDFSIVEHFHDPNGKTYDESKDYLDYLVSKGITEQLLSANLLSYEETDDGYRVKMNEEYEIYYNDGTGKYKEFKSVYQLTLVGNSLMMYKLESTEELNSQDL</sequence>
<organism evidence="10 11">
    <name type="scientific">Robertmurraya mangrovi</name>
    <dbReference type="NCBI Taxonomy" id="3098077"/>
    <lineage>
        <taxon>Bacteria</taxon>
        <taxon>Bacillati</taxon>
        <taxon>Bacillota</taxon>
        <taxon>Bacilli</taxon>
        <taxon>Bacillales</taxon>
        <taxon>Bacillaceae</taxon>
        <taxon>Robertmurraya</taxon>
    </lineage>
</organism>
<keyword evidence="3 6" id="KW-0812">Transmembrane</keyword>
<evidence type="ECO:0000313" key="10">
    <source>
        <dbReference type="EMBL" id="MDZ5472036.1"/>
    </source>
</evidence>
<evidence type="ECO:0000259" key="7">
    <source>
        <dbReference type="Pfam" id="PF22813"/>
    </source>
</evidence>
<evidence type="ECO:0000259" key="8">
    <source>
        <dbReference type="Pfam" id="PF22819"/>
    </source>
</evidence>
<evidence type="ECO:0000256" key="6">
    <source>
        <dbReference type="SAM" id="Phobius"/>
    </source>
</evidence>
<evidence type="ECO:0000256" key="4">
    <source>
        <dbReference type="ARBA" id="ARBA00022989"/>
    </source>
</evidence>
<feature type="domain" description="TcaA second" evidence="7">
    <location>
        <begin position="81"/>
        <end position="179"/>
    </location>
</feature>
<reference evidence="10 11" key="1">
    <citation type="submission" date="2023-11" db="EMBL/GenBank/DDBJ databases">
        <title>Bacillus jintuensis, isolated from a mudflat on the Beibu Gulf coast.</title>
        <authorList>
            <person name="Li M."/>
        </authorList>
    </citation>
    <scope>NUCLEOTIDE SEQUENCE [LARGE SCALE GENOMIC DNA]</scope>
    <source>
        <strain evidence="10 11">31A1R</strain>
    </source>
</reference>
<keyword evidence="2" id="KW-1003">Cell membrane</keyword>
<dbReference type="PANTHER" id="PTHR40038:SF1">
    <property type="entry name" value="MEMBRANE-ASSOCIATED PROTEIN TCAA"/>
    <property type="match status" value="1"/>
</dbReference>
<evidence type="ECO:0000256" key="1">
    <source>
        <dbReference type="ARBA" id="ARBA00004162"/>
    </source>
</evidence>
<protein>
    <submittedName>
        <fullName evidence="10">Zinc-ribbon domain-containing protein</fullName>
    </submittedName>
</protein>
<feature type="domain" description="TcaA protein NTF2-like" evidence="8">
    <location>
        <begin position="345"/>
        <end position="456"/>
    </location>
</feature>
<evidence type="ECO:0000256" key="5">
    <source>
        <dbReference type="ARBA" id="ARBA00023136"/>
    </source>
</evidence>
<dbReference type="InterPro" id="IPR054529">
    <property type="entry name" value="TcaA_2nd"/>
</dbReference>
<dbReference type="RefSeq" id="WP_322446339.1">
    <property type="nucleotide sequence ID" value="NZ_JAXOFX010000005.1"/>
</dbReference>
<gene>
    <name evidence="10" type="ORF">SM124_09785</name>
</gene>
<dbReference type="Pfam" id="PF22813">
    <property type="entry name" value="TcaA_2nd"/>
    <property type="match status" value="1"/>
</dbReference>
<evidence type="ECO:0000313" key="11">
    <source>
        <dbReference type="Proteomes" id="UP001290455"/>
    </source>
</evidence>
<comment type="subcellular location">
    <subcellularLocation>
        <location evidence="1">Cell membrane</location>
        <topology evidence="1">Single-pass membrane protein</topology>
    </subcellularLocation>
</comment>
<dbReference type="Pfam" id="PF22819">
    <property type="entry name" value="TcaA_5th"/>
    <property type="match status" value="1"/>
</dbReference>
<dbReference type="Pfam" id="PF22820">
    <property type="entry name" value="TcaA_3rd_4th"/>
    <property type="match status" value="1"/>
</dbReference>
<feature type="transmembrane region" description="Helical" evidence="6">
    <location>
        <begin position="53"/>
        <end position="74"/>
    </location>
</feature>
<name>A0ABU5IY41_9BACI</name>
<evidence type="ECO:0000256" key="3">
    <source>
        <dbReference type="ARBA" id="ARBA00022692"/>
    </source>
</evidence>
<evidence type="ECO:0000256" key="2">
    <source>
        <dbReference type="ARBA" id="ARBA00022475"/>
    </source>
</evidence>
<feature type="domain" description="TcaA 4th" evidence="9">
    <location>
        <begin position="259"/>
        <end position="328"/>
    </location>
</feature>
<dbReference type="Proteomes" id="UP001290455">
    <property type="component" value="Unassembled WGS sequence"/>
</dbReference>
<keyword evidence="11" id="KW-1185">Reference proteome</keyword>
<dbReference type="EMBL" id="JAXOFX010000005">
    <property type="protein sequence ID" value="MDZ5472036.1"/>
    <property type="molecule type" value="Genomic_DNA"/>
</dbReference>
<comment type="caution">
    <text evidence="10">The sequence shown here is derived from an EMBL/GenBank/DDBJ whole genome shotgun (WGS) entry which is preliminary data.</text>
</comment>
<accession>A0ABU5IY41</accession>
<keyword evidence="5 6" id="KW-0472">Membrane</keyword>
<proteinExistence type="predicted"/>